<accession>A0A1I6H992</accession>
<gene>
    <name evidence="2" type="ORF">SAMN04488073_2531</name>
</gene>
<proteinExistence type="predicted"/>
<feature type="transmembrane region" description="Helical" evidence="1">
    <location>
        <begin position="70"/>
        <end position="90"/>
    </location>
</feature>
<dbReference type="AlphaFoldDB" id="A0A1I6H992"/>
<keyword evidence="1" id="KW-1133">Transmembrane helix</keyword>
<keyword evidence="3" id="KW-1185">Reference proteome</keyword>
<dbReference type="OrthoDB" id="6197887at2"/>
<feature type="transmembrane region" description="Helical" evidence="1">
    <location>
        <begin position="143"/>
        <end position="166"/>
    </location>
</feature>
<protein>
    <submittedName>
        <fullName evidence="2">Uncharacterized protein</fullName>
    </submittedName>
</protein>
<keyword evidence="1" id="KW-0812">Transmembrane</keyword>
<evidence type="ECO:0000256" key="1">
    <source>
        <dbReference type="SAM" id="Phobius"/>
    </source>
</evidence>
<dbReference type="EMBL" id="FOYV01000001">
    <property type="protein sequence ID" value="SFR50884.1"/>
    <property type="molecule type" value="Genomic_DNA"/>
</dbReference>
<feature type="transmembrane region" description="Helical" evidence="1">
    <location>
        <begin position="12"/>
        <end position="31"/>
    </location>
</feature>
<dbReference type="Proteomes" id="UP000199290">
    <property type="component" value="Unassembled WGS sequence"/>
</dbReference>
<evidence type="ECO:0000313" key="2">
    <source>
        <dbReference type="EMBL" id="SFR50884.1"/>
    </source>
</evidence>
<evidence type="ECO:0000313" key="3">
    <source>
        <dbReference type="Proteomes" id="UP000199290"/>
    </source>
</evidence>
<feature type="transmembrane region" description="Helical" evidence="1">
    <location>
        <begin position="111"/>
        <end position="131"/>
    </location>
</feature>
<reference evidence="3" key="1">
    <citation type="submission" date="2016-10" db="EMBL/GenBank/DDBJ databases">
        <authorList>
            <person name="Varghese N."/>
            <person name="Submissions S."/>
        </authorList>
    </citation>
    <scope>NUCLEOTIDE SEQUENCE [LARGE SCALE GENOMIC DNA]</scope>
    <source>
        <strain evidence="3">CGMCC 1.6294</strain>
    </source>
</reference>
<dbReference type="RefSeq" id="WP_091990416.1">
    <property type="nucleotide sequence ID" value="NZ_FOYV01000001.1"/>
</dbReference>
<dbReference type="STRING" id="375760.SAMN04488073_2531"/>
<keyword evidence="1" id="KW-0472">Membrane</keyword>
<name>A0A1I6H992_9GAMM</name>
<organism evidence="2 3">
    <name type="scientific">Marinobacter gudaonensis</name>
    <dbReference type="NCBI Taxonomy" id="375760"/>
    <lineage>
        <taxon>Bacteria</taxon>
        <taxon>Pseudomonadati</taxon>
        <taxon>Pseudomonadota</taxon>
        <taxon>Gammaproteobacteria</taxon>
        <taxon>Pseudomonadales</taxon>
        <taxon>Marinobacteraceae</taxon>
        <taxon>Marinobacter</taxon>
    </lineage>
</organism>
<sequence length="177" mass="19199">MDPAHAAPALPTGLKASLCVSAVLLLALLLINQPLQTPSAPQGIVSFQLAGSADHAEAILTSWQTDGIGWARISLWVDFLFIPVYMLALIHLTRHFTRDRPGIRERMSARWVRALFTTAGLSDVTENILLLNNLNPPTDAMTLSATLCALIKFTALTLGIAGLVIIRASRRHPLAHH</sequence>